<dbReference type="Gene3D" id="1.20.1250.20">
    <property type="entry name" value="MFS general substrate transporter like domains"/>
    <property type="match status" value="1"/>
</dbReference>
<dbReference type="Pfam" id="PF07690">
    <property type="entry name" value="MFS_1"/>
    <property type="match status" value="1"/>
</dbReference>
<feature type="transmembrane region" description="Helical" evidence="4">
    <location>
        <begin position="288"/>
        <end position="311"/>
    </location>
</feature>
<feature type="transmembrane region" description="Helical" evidence="4">
    <location>
        <begin position="379"/>
        <end position="398"/>
    </location>
</feature>
<dbReference type="AlphaFoldDB" id="A0A1Z9YTT7"/>
<keyword evidence="1 4" id="KW-0812">Transmembrane</keyword>
<name>A0A1Z9YTT7_9GAMM</name>
<keyword evidence="2 4" id="KW-1133">Transmembrane helix</keyword>
<evidence type="ECO:0000256" key="2">
    <source>
        <dbReference type="ARBA" id="ARBA00022989"/>
    </source>
</evidence>
<dbReference type="CDD" id="cd17489">
    <property type="entry name" value="MFS_YfcJ_like"/>
    <property type="match status" value="1"/>
</dbReference>
<evidence type="ECO:0000313" key="7">
    <source>
        <dbReference type="Proteomes" id="UP000196536"/>
    </source>
</evidence>
<dbReference type="OrthoDB" id="322544at2"/>
<dbReference type="GO" id="GO:0022857">
    <property type="term" value="F:transmembrane transporter activity"/>
    <property type="evidence" value="ECO:0007669"/>
    <property type="project" value="InterPro"/>
</dbReference>
<feature type="transmembrane region" description="Helical" evidence="4">
    <location>
        <begin position="261"/>
        <end position="281"/>
    </location>
</feature>
<evidence type="ECO:0000256" key="4">
    <source>
        <dbReference type="SAM" id="Phobius"/>
    </source>
</evidence>
<dbReference type="InterPro" id="IPR020846">
    <property type="entry name" value="MFS_dom"/>
</dbReference>
<feature type="transmembrane region" description="Helical" evidence="4">
    <location>
        <begin position="27"/>
        <end position="54"/>
    </location>
</feature>
<evidence type="ECO:0000256" key="3">
    <source>
        <dbReference type="ARBA" id="ARBA00023136"/>
    </source>
</evidence>
<dbReference type="EMBL" id="NEXX01000008">
    <property type="protein sequence ID" value="OUY05618.1"/>
    <property type="molecule type" value="Genomic_DNA"/>
</dbReference>
<dbReference type="InterPro" id="IPR036259">
    <property type="entry name" value="MFS_trans_sf"/>
</dbReference>
<reference evidence="6 7" key="1">
    <citation type="submission" date="2017-05" db="EMBL/GenBank/DDBJ databases">
        <title>Acinetobacter populi ANC 5415 (= PBJ7), whole genome shotgun sequencing project.</title>
        <authorList>
            <person name="Nemec A."/>
            <person name="Radolfova-Krizova L."/>
        </authorList>
    </citation>
    <scope>NUCLEOTIDE SEQUENCE [LARGE SCALE GENOMIC DNA]</scope>
    <source>
        <strain evidence="6 7">PBJ7</strain>
    </source>
</reference>
<evidence type="ECO:0000256" key="1">
    <source>
        <dbReference type="ARBA" id="ARBA00022692"/>
    </source>
</evidence>
<dbReference type="PROSITE" id="PS50850">
    <property type="entry name" value="MFS"/>
    <property type="match status" value="1"/>
</dbReference>
<comment type="caution">
    <text evidence="6">The sequence shown here is derived from an EMBL/GenBank/DDBJ whole genome shotgun (WGS) entry which is preliminary data.</text>
</comment>
<feature type="transmembrane region" description="Helical" evidence="4">
    <location>
        <begin position="135"/>
        <end position="154"/>
    </location>
</feature>
<dbReference type="NCBIfam" id="NF009048">
    <property type="entry name" value="PRK12382.1"/>
    <property type="match status" value="1"/>
</dbReference>
<evidence type="ECO:0000259" key="5">
    <source>
        <dbReference type="PROSITE" id="PS50850"/>
    </source>
</evidence>
<feature type="transmembrane region" description="Helical" evidence="4">
    <location>
        <begin position="352"/>
        <end position="373"/>
    </location>
</feature>
<accession>A0A1Z9YTT7</accession>
<feature type="transmembrane region" description="Helical" evidence="4">
    <location>
        <begin position="60"/>
        <end position="79"/>
    </location>
</feature>
<protein>
    <submittedName>
        <fullName evidence="6">Arabinose transporter</fullName>
    </submittedName>
</protein>
<dbReference type="InterPro" id="IPR011701">
    <property type="entry name" value="MFS"/>
</dbReference>
<feature type="transmembrane region" description="Helical" evidence="4">
    <location>
        <begin position="161"/>
        <end position="181"/>
    </location>
</feature>
<keyword evidence="7" id="KW-1185">Reference proteome</keyword>
<feature type="domain" description="Major facilitator superfamily (MFS) profile" evidence="5">
    <location>
        <begin position="28"/>
        <end position="404"/>
    </location>
</feature>
<feature type="transmembrane region" description="Helical" evidence="4">
    <location>
        <begin position="187"/>
        <end position="208"/>
    </location>
</feature>
<feature type="transmembrane region" description="Helical" evidence="4">
    <location>
        <begin position="229"/>
        <end position="255"/>
    </location>
</feature>
<dbReference type="PANTHER" id="PTHR23531:SF1">
    <property type="entry name" value="QUINOLENE RESISTANCE PROTEIN NORA"/>
    <property type="match status" value="1"/>
</dbReference>
<dbReference type="NCBIfam" id="NF003477">
    <property type="entry name" value="PRK05122.1"/>
    <property type="match status" value="1"/>
</dbReference>
<keyword evidence="3 4" id="KW-0472">Membrane</keyword>
<dbReference type="Proteomes" id="UP000196536">
    <property type="component" value="Unassembled WGS sequence"/>
</dbReference>
<gene>
    <name evidence="6" type="ORF">CAP51_16885</name>
</gene>
<dbReference type="PANTHER" id="PTHR23531">
    <property type="entry name" value="QUINOLENE RESISTANCE PROTEIN NORA"/>
    <property type="match status" value="1"/>
</dbReference>
<proteinExistence type="predicted"/>
<feature type="transmembrane region" description="Helical" evidence="4">
    <location>
        <begin position="100"/>
        <end position="129"/>
    </location>
</feature>
<organism evidence="6 7">
    <name type="scientific">Acinetobacter populi</name>
    <dbReference type="NCBI Taxonomy" id="1582270"/>
    <lineage>
        <taxon>Bacteria</taxon>
        <taxon>Pseudomonadati</taxon>
        <taxon>Pseudomonadota</taxon>
        <taxon>Gammaproteobacteria</taxon>
        <taxon>Moraxellales</taxon>
        <taxon>Moraxellaceae</taxon>
        <taxon>Acinetobacter</taxon>
    </lineage>
</organism>
<dbReference type="SUPFAM" id="SSF103473">
    <property type="entry name" value="MFS general substrate transporter"/>
    <property type="match status" value="1"/>
</dbReference>
<dbReference type="InterPro" id="IPR052714">
    <property type="entry name" value="MFS_Exporter"/>
</dbReference>
<sequence>MRLCLQPSLEVSMLSSESQPLKTTQPWMMIVMVLAVFLCYLTISAPLAVIPIFVHDSLNINNFGVGVAVGIHFLATVLTRPYAGRLSDNVSSKRATLQGILALLVTAVFYYLATVLSFGTTVSFILLLVGRICHGYAESLLISGHIAWGLSLFGQQQAGRLLSLTGMAIFGALAVGAPIGLTLFNHFGFSSLVILLLLMPVLAFALYFPIHAVKVHKGAPLALKQVMAYVWKYGLILALQGVGFACIGTFIVLYFKAQGWLYSEFALASFGVAFVLVRIFAGHSTDHYSGYWIAGISLLVELLGLSVIFIAPNAQLAIVGTFLTGMGCSLVYPALGVELIKQAPVQVRGTAMSVYSAFQDISYAVCAPLFGLIALQFNYATTFMLAACCVAFGWILNWRMARHV</sequence>
<feature type="transmembrane region" description="Helical" evidence="4">
    <location>
        <begin position="317"/>
        <end position="340"/>
    </location>
</feature>
<evidence type="ECO:0000313" key="6">
    <source>
        <dbReference type="EMBL" id="OUY05618.1"/>
    </source>
</evidence>